<evidence type="ECO:0000313" key="2">
    <source>
        <dbReference type="Proteomes" id="UP000235145"/>
    </source>
</evidence>
<dbReference type="AlphaFoldDB" id="A0A9R1XKJ8"/>
<name>A0A9R1XKJ8_LACSA</name>
<gene>
    <name evidence="1" type="ORF">LSAT_V11C400225950</name>
</gene>
<protein>
    <submittedName>
        <fullName evidence="1">Uncharacterized protein</fullName>
    </submittedName>
</protein>
<comment type="caution">
    <text evidence="1">The sequence shown here is derived from an EMBL/GenBank/DDBJ whole genome shotgun (WGS) entry which is preliminary data.</text>
</comment>
<sequence>MTNLEKCNYFEWKCEDKKEGYYKNLLYSLKQKLDAKVDLGVINNLRNKIAELEFFLAKEKCNLPYFNLFFKHKVFIQFTKTKI</sequence>
<proteinExistence type="predicted"/>
<organism evidence="1 2">
    <name type="scientific">Lactuca sativa</name>
    <name type="common">Garden lettuce</name>
    <dbReference type="NCBI Taxonomy" id="4236"/>
    <lineage>
        <taxon>Eukaryota</taxon>
        <taxon>Viridiplantae</taxon>
        <taxon>Streptophyta</taxon>
        <taxon>Embryophyta</taxon>
        <taxon>Tracheophyta</taxon>
        <taxon>Spermatophyta</taxon>
        <taxon>Magnoliopsida</taxon>
        <taxon>eudicotyledons</taxon>
        <taxon>Gunneridae</taxon>
        <taxon>Pentapetalae</taxon>
        <taxon>asterids</taxon>
        <taxon>campanulids</taxon>
        <taxon>Asterales</taxon>
        <taxon>Asteraceae</taxon>
        <taxon>Cichorioideae</taxon>
        <taxon>Cichorieae</taxon>
        <taxon>Lactucinae</taxon>
        <taxon>Lactuca</taxon>
    </lineage>
</organism>
<keyword evidence="2" id="KW-1185">Reference proteome</keyword>
<accession>A0A9R1XKJ8</accession>
<evidence type="ECO:0000313" key="1">
    <source>
        <dbReference type="EMBL" id="KAJ0213214.1"/>
    </source>
</evidence>
<reference evidence="1 2" key="1">
    <citation type="journal article" date="2017" name="Nat. Commun.">
        <title>Genome assembly with in vitro proximity ligation data and whole-genome triplication in lettuce.</title>
        <authorList>
            <person name="Reyes-Chin-Wo S."/>
            <person name="Wang Z."/>
            <person name="Yang X."/>
            <person name="Kozik A."/>
            <person name="Arikit S."/>
            <person name="Song C."/>
            <person name="Xia L."/>
            <person name="Froenicke L."/>
            <person name="Lavelle D.O."/>
            <person name="Truco M.J."/>
            <person name="Xia R."/>
            <person name="Zhu S."/>
            <person name="Xu C."/>
            <person name="Xu H."/>
            <person name="Xu X."/>
            <person name="Cox K."/>
            <person name="Korf I."/>
            <person name="Meyers B.C."/>
            <person name="Michelmore R.W."/>
        </authorList>
    </citation>
    <scope>NUCLEOTIDE SEQUENCE [LARGE SCALE GENOMIC DNA]</scope>
    <source>
        <strain evidence="2">cv. Salinas</strain>
        <tissue evidence="1">Seedlings</tissue>
    </source>
</reference>
<dbReference type="EMBL" id="NBSK02000004">
    <property type="protein sequence ID" value="KAJ0213214.1"/>
    <property type="molecule type" value="Genomic_DNA"/>
</dbReference>
<dbReference type="Proteomes" id="UP000235145">
    <property type="component" value="Unassembled WGS sequence"/>
</dbReference>